<reference evidence="1" key="2">
    <citation type="submission" date="2015-06" db="EMBL/GenBank/DDBJ databases">
        <title>Environmentally co-occuring mercury resistance plasmids are genetically and phenotypically diverse and confer variable context-dependent fitness effects.</title>
        <authorList>
            <person name="Hall J.P.J."/>
            <person name="Harrison E."/>
            <person name="Lilley A.K."/>
            <person name="Paterson S."/>
            <person name="Spiers A.J."/>
            <person name="Brockhurst M.A."/>
        </authorList>
    </citation>
    <scope>NUCLEOTIDE SEQUENCE [LARGE SCALE GENOMIC DNA]</scope>
    <source>
        <strain evidence="1">SBW25</strain>
        <plasmid evidence="1">pQBR57</plasmid>
    </source>
</reference>
<evidence type="ECO:0000313" key="1">
    <source>
        <dbReference type="EMBL" id="CEK42049.1"/>
    </source>
</evidence>
<dbReference type="RefSeq" id="WP_192963265.1">
    <property type="nucleotide sequence ID" value="NZ_LN713926.1"/>
</dbReference>
<keyword evidence="1" id="KW-0614">Plasmid</keyword>
<dbReference type="AlphaFoldDB" id="A0A0G4E4G2"/>
<name>A0A0G4E4G2_PSEFS</name>
<accession>A0A0G4E4G2</accession>
<gene>
    <name evidence="1" type="ORF">PQBR57_0096</name>
</gene>
<reference evidence="1" key="1">
    <citation type="submission" date="2014-12" db="EMBL/GenBank/DDBJ databases">
        <authorList>
            <person name="Hall J."/>
        </authorList>
    </citation>
    <scope>NUCLEOTIDE SEQUENCE [LARGE SCALE GENOMIC DNA]</scope>
    <source>
        <strain evidence="1">SBW25</strain>
        <plasmid evidence="1">pQBR57</plasmid>
    </source>
</reference>
<proteinExistence type="predicted"/>
<geneLocation type="plasmid" evidence="1">
    <name>pQBR57</name>
</geneLocation>
<sequence>MKTIALKKYQIFDAYRTAPASMGLLKLLLRMAGTFADSRYGSESYDAVVIGDDPIAALGLALTLQKSGARVLIAPDSLSTQDWPSKEWGYQLAQTVNDFDENVAYVIASHLDGYDPQHGYMKALSLLIKECAATKQVSILHTARLQSSQGVIKGCRDLIFFPLHRDYQHLPLLNPLWRLVRDKLRKLSFNHVEIEFVRARKLYITTPPSKFIDPKLGICVGLAREGKANTVRNGRADDVQSAFIQQLGDQ</sequence>
<protein>
    <submittedName>
        <fullName evidence="1">Uncharacterized protein</fullName>
    </submittedName>
</protein>
<dbReference type="EMBL" id="LN713926">
    <property type="protein sequence ID" value="CEK42049.1"/>
    <property type="molecule type" value="Genomic_DNA"/>
</dbReference>
<organism evidence="1">
    <name type="scientific">Pseudomonas fluorescens (strain SBW25)</name>
    <dbReference type="NCBI Taxonomy" id="216595"/>
    <lineage>
        <taxon>Bacteria</taxon>
        <taxon>Pseudomonadati</taxon>
        <taxon>Pseudomonadota</taxon>
        <taxon>Gammaproteobacteria</taxon>
        <taxon>Pseudomonadales</taxon>
        <taxon>Pseudomonadaceae</taxon>
        <taxon>Pseudomonas</taxon>
    </lineage>
</organism>